<dbReference type="Pfam" id="PF00353">
    <property type="entry name" value="HemolysinCabind"/>
    <property type="match status" value="1"/>
</dbReference>
<dbReference type="RefSeq" id="WP_038188449.1">
    <property type="nucleotide sequence ID" value="NZ_JRWP01000004.1"/>
</dbReference>
<dbReference type="InterPro" id="IPR047777">
    <property type="entry name" value="LapA-like_RM"/>
</dbReference>
<sequence length="5015" mass="529585">MDIEVLRQAAVVKEVNGDVVIVNVDGDARKAKVGDTIAVNDIVLTASHASIVLDTVYVPDNCLACSDNSGGWVTADIDGDVSIDVEQLEDASFSGLDIDAIQEAILAGADPTEILEATAAGGGAGSANAGFVTIEYNGAEVLASTFFETNGISGEADVVDEEQARPLVFAAGGNNLSETLVEGSISLSTYPQSITSSATIFAGDLPLDSNTFVPTAASLSALLAELNSDITSGGQAVSFRYDSASNAIIGELGGLEVVNIDIDATNIGKDVNLQLTTTIYQPIDHVPSIAGGLVSIADDQVSISFEISGSDTGGNPVQLPVSAQVTIADGDNPAIESVPQAQVSESALTDGSIPSTSAVESQGQVTFSEGSDTITKFVVDVDAFNTSANLTSQGYSIELREDPADSGTYLGVYTDSTGSEVTVFTFSFDTNTKGSYTFELSEALDHPDGQNNNELIFSLPIFAIDSDNDRTPTTSLNVVVTDDVQLMQSGSWTITEPNVGEAPTTATIDVMPAHSADSATITEFKFGDNPTQQLDQTVTGEQKFDYPEGSLYITLDGEMRFEPNRDLDHSVGDIVKDIVVTSGDFDKDSVSATVTLTIQDGDDPVINTVSSVSLSESQLTDGSAPSGSAVQATGTISYTEGSDNLSHFRLEPSEFNTDGSLKSNGLVIELREEPADSGQYIGFTTATNGVETTVFTLNFDGTNKGDYTFTLIEAIDHANADGNNDLSFALPVYMVDSDGDNSAKTNLDITITDDVQLMQNGSWTITEPNVGETPTTATIDVMPAHSADGATITEFKFGDNSTQQLDQNATGEQKFDYPEGSLYITLDGEMRFEPNRDLDHSAGDILKDIVVTSGDFDKDSVSATLTLTIQDGDDPVINTVPSVSLSETQLADGSAPSGSAVQATGTISYTEGSDNLSHFRLEPSEFNTDGSLKSNGLVVELREEPADSGQYIGFTTAANGVETTVFTLNFDGTNKGDYTFTLIEAIDHANADGNNDLSFALPVYMVDSDGDNSAKADLDITITDDVQLMQNGSWTITEPNQGENPTTATIDVMPAHSADGATISEFKFGDNPTQQLDQSITSEQKFDYLEGSLYITLDGEMRFEPNRDLDHSAGDIVKNIVVTSGDFDKDSVNATVTLTIQDGDDPVINTVPSVSLSESQLADGSAPSGSAVQATGTISYTEGSDNVSHFRLEPSEFNTDGLLKSNGLVVELREEPADSGQYIGFTTAANGVETTVFTLNFSNADYTFTLIEAIDHANADGNNDLSFALPVYMVDSDGDNSAKANLDITITDDVQLMQNGSWTITEPNVGEAPTTATIDVMPAHSADGAIITEFKFGDNPTQQLDQTVTGEQKFDYPEGSLYITLDGEMRFEPNRDLDHENGDIVKNIVVTSGDFDKDSVSATVTLTIQDGDDPVINTVPSVSLSEAQLTDGSAPSGSAVQATGTISYTEGSDNLSHFRLEPTEFNTDGSLKSNGLVVELREEPADSGQYIGFTTAANGVETTVFTLDFSNADYTFTLIEAIDHANADGNNDLSFVLPVYMVDSDGDNSAQADLDITITDDVQLMQNGSWIITEPNVGETPTTATVDVMPAHSADGATIAEFKFGDNPVQQLDQNVTGEQKFDYPEGSLYITLDGEMRFEPNRDLDHVNGDIVKDIVVTSGDFDKDGASATVTLTIQDGDDPVINTIPSLSLSESQLADGSVPSGSAVQATGTISYTEGSDNLSHFRLEPSEFNSDGSLKSNGLVVELREEPADSGQYIGFTTATNGVETTVFTLNFDATNKGDYTFTLIEAIDHANADGNNDLSFALPVYMVDSDGDNSAKADLDITITDDVQLMQNGSWTITEPNQCENPTTVTIDVMPAHSADGATITEFKFGDNPAQLLDQSITGEQKFDYPEGSLYITLDGEMRFEPNRDLDHSAGDIVKNIVVTSGDFDKDSVSATVTLTIQDGDDPVINTVPSVSLSESQLADGSAPSGSAVQATGTINYTEGSDNLSHFRLEPTEFNTDGSLKSNGLVVELREEPTDSGQYIGFTTAATGVETTVFTLSFDGTNKGDYTFTLIEALDHANADGNNDLSFALPVYMVDSDGDNSAQADLDITITDDVQSMQDGSWTITEPNQGENPTTATVDVMPAHSADGATITEFKFGDNPTQQLDQTVTGEQKFDYPEGSLYITLDGEMRFEPNRDLDHSAGDIVKNIVVTSGDFDKDSVSATVTLTIQDGDDPVINTVPSVSLSEAQLTDGSAPSGSAVQATGTISYNEGSDNLSHFRLEPSEFNTDGSLKSNGLVVELREEPADSGQYIGFTTAANGVETTVFTLNFDGTNKGDYTFTLIEAIDHALSGAKDDVLSFNLPVYAVDSDNDDSVMKPMVVTITDDRPTIDSTDAGSGFNVDENDLSSSSVATGQFEVTAGADDIVHFELGNIDNALSGLHSGGVELTLEKYDGAENTTSYQAVAGNTVVFTLELGDDGSYRFELLQPLDHASDSDSLTIPFDVVAIDGDGDTSPAYPLPISVADDKPIITGTQGETRVDEDDLVGIGSDQTEDTQIHGQFVVDEGADGVTEYQLIAPADSLVGLQSGGESLEWRAVVENGTTFTYVAQTSGSQQAVFSLIFDTSDNSYTFNLLQPVEHPNANEQNQVQIDFNIQALDFDGDKSNPISLPITIVDDVPTLTQQEISRVEGQGFNRSMVNMFDSATDKGADGAELTRIEGTTSSGSDILFKQGGSYVDGVDLSSGSQRIVVAQEYQDSNGNTAVRDLGELRINSNGEVEFRAFDNLEHDGDNFVFTVNLTATDGDKDTSVAPLEITIEDRRASAIPLKVVSFEDSGRAPSIDYSAANPTPLETANSQDNQADIPGVGVPTQVKLQANLYDADNNESIGGMTIKAGQHHGKFFYFDGSEYVELTADNSGKIYFAGSLIDQSSIVNGNGDQITTINNLYFVPDRNYSTTDRGFQIKYQLEIHNDGALDHRLNSQFTMEVESVADIATWDDSNSTYHYVLDEDSSNATLNLQALTQDTLNPETITYQLTVSQGDGHFELLDKNGSPLVPNADGNFIVSSADINTIQVNPNENFSGTIQIDAVAITTESTNAVTDKGSAQSDVKALIFDVRPDADLGSFSVNRIAIFEDNAATQNTVDPATDKDPFTLDEVIQMSPSGDTDGSEVLFVRISNITEGATLSWQGAAPSQLTTVTINGVVYQEVPYDQLHNVEVIPELHSNADFKFDVTGVVKDSASLSTTTLVDEAIMGTKTVNVSVKGVADVPQGVVAGSQWSEFTDGAVSGVETTINESQNGDSFAVLDFSIISGEREDKPLDGSESLTVLLSNIPQGVVIEDSDGTQIDLNFVGYDGSGQPIYEANITGLNTTSGIIVRPVDSSTENIHIKGTVIVTENDGHSREFEQEIRIKVEPVIDASATYTNRSVGDEDTPINIDWHPEGTDYIDDDEHFTSITITGIPNGAVVNVNSSDVVAVYDAASGTLTITPGVTQSAQAFTQDALANNFIQITPPKDSSTDFKLNTVVEVEERDHEYTSDSIVGEGGRVTATITGELTVVVRPIVEPQDSNNTLIVTDESGASVVNAITANAQGVIRFTTNADNTATDGTGAEVWDGEYVVKYQETDLSSQEVVSDVIVTLTHLDGSALSEEILDQLLVTGAAYEGNGRWVITNEDAFSIRAPHGLDLTPNSSSDDDPLAFNSIKMNIQTLVIDQGEDSNENSKSTLRETTLDLSFPEEVVAGNEVAAVASITPDSVIIATEDNQVDLGKQLDSVISFTNQDGSADEVTIIIGNTVTVGGVTYPISISGGEVDFVNGQFVFQTGISASGQVESFDGLMLNLPDDYSGDFRLPITVITKDTTSGDEKVENGNVIVKVDPIADVTGSEPDISLTVKGSLDDNQVPIDQDGSAGQDPVGYEDSYIQLGFGYQIADQVTGIEGGNEVLSSITLSLADPSVGEFYQLVDNGDGTYSYQTLGSTVTFNQAEIAAGALDNVLFKPQANYPIGNDDNTVQVNVTGSIADSATFNELAPTQTATDSGSFSTSVSFDVVPVVDPVLVTGPGVDPSQTLEVTGLEDTEISLASSGDVSISLTDLDGSEQFVSIKFTDVPEGFLLTADPSSGYTVKNNGGGEWSVQLPSGAGDSLNLGALSVLPPKHFSGSAEFGLTVFTQESLLGVPTQAANLPNFKINVTPQGDVIDVDATSAVSGVEGENIDIAINASVVDKVLSATGNGVFSENAPETVRVEIRDVPSDATIYDADGNLGQYDAVNNVWIVNVAAQQLDKIVFNSGQHNSDVGNALGIDAPLTISVQSVDKDASGNEYLGPAVSFEVALSIDPINDRPTFVNVTDLETQEDTAIAIDNFQIADIDAQYDDPNAVYTLTLSLDKGELIFDPNTATLFDLSLNYDANQNLVISGTVANINAALSAGNISFNPDLDSNDLNSGGAVTVTASVDDGGNNGAIISGDASTSSTNQTTFEIQVTEVNDAPNAADVNLAPMLEEGQIIITAQQLIDASSDPENHTLTVTDLTVAEGQGSLTLNPDGVSWTFTAAQDFNGEVKLDYTIEDNGTTNGANDFKQDAASVRFEVQGVNDKPELDLSSATALIDEAAGQLISGISVSDVDYVGTNSNDLMSVELSVDYGTLSAVLPTGSGVVVNPPTGASITLTGTITELNALLDSPASGNGVLLDSSFAPTDTISLTVVATDSGNPSGMVMQETTQHTITVMPVANSPTLTIDPQYNYVKNISATQTASSNGIALVGIVAALVDSNETLFLQVSGVPAEATLTSDVGTVTLSSGVWTVSADAISSLKLEGADVGNHTLTVTAISQESNGDTASSTSLDLNLDVVIDGSTIDQSTQAQDVQLIGDGGNTELHSGSGDDLLQGGSGNDHLIGGAGDDHLQGGEGDDILEGGLGSDILTGGGGMDTFVWLDIDDGATDTITDFSIAEGDKIDLREVLPELKQASIDMDVLLDHIDAKVIDGADIELTLHPGGGQGQQTILVQDLAPQLSLDGMSSLDIVSSLLDHDVIIHHQ</sequence>
<dbReference type="GO" id="GO:0007156">
    <property type="term" value="P:homophilic cell adhesion via plasma membrane adhesion molecules"/>
    <property type="evidence" value="ECO:0007669"/>
    <property type="project" value="InterPro"/>
</dbReference>
<reference evidence="4 5" key="1">
    <citation type="submission" date="2014-10" db="EMBL/GenBank/DDBJ databases">
        <title>Genome sequencing of Vibrio sinaloensis T08.</title>
        <authorList>
            <person name="Chan K.-G."/>
            <person name="Mohamad N.I."/>
        </authorList>
    </citation>
    <scope>NUCLEOTIDE SEQUENCE [LARGE SCALE GENOMIC DNA]</scope>
    <source>
        <strain evidence="4 5">T08</strain>
    </source>
</reference>
<feature type="region of interest" description="Disordered" evidence="2">
    <location>
        <begin position="3879"/>
        <end position="3898"/>
    </location>
</feature>
<dbReference type="NCBIfam" id="NF033682">
    <property type="entry name" value="retention_LapA"/>
    <property type="match status" value="1"/>
</dbReference>
<dbReference type="GO" id="GO:0005509">
    <property type="term" value="F:calcium ion binding"/>
    <property type="evidence" value="ECO:0007669"/>
    <property type="project" value="InterPro"/>
</dbReference>
<dbReference type="NCBIfam" id="TIGR03660">
    <property type="entry name" value="T1SS_rpt_143"/>
    <property type="match status" value="10"/>
</dbReference>
<dbReference type="STRING" id="379097.SE23_05845"/>
<dbReference type="Proteomes" id="UP000030451">
    <property type="component" value="Unassembled WGS sequence"/>
</dbReference>
<evidence type="ECO:0000256" key="2">
    <source>
        <dbReference type="SAM" id="MobiDB-lite"/>
    </source>
</evidence>
<proteinExistence type="predicted"/>
<feature type="domain" description="Cadherin" evidence="3">
    <location>
        <begin position="4343"/>
        <end position="4482"/>
    </location>
</feature>
<dbReference type="InterPro" id="IPR019960">
    <property type="entry name" value="T1SS_VCA0849"/>
</dbReference>
<feature type="region of interest" description="Disordered" evidence="2">
    <location>
        <begin position="4850"/>
        <end position="4871"/>
    </location>
</feature>
<accession>A0A0A5HXA8</accession>
<dbReference type="PRINTS" id="PR00313">
    <property type="entry name" value="CABNDNGRPT"/>
</dbReference>
<dbReference type="PROSITE" id="PS50268">
    <property type="entry name" value="CADHERIN_2"/>
    <property type="match status" value="1"/>
</dbReference>
<dbReference type="PROSITE" id="PS00330">
    <property type="entry name" value="HEMOLYSIN_CALCIUM"/>
    <property type="match status" value="3"/>
</dbReference>
<feature type="compositionally biased region" description="Low complexity" evidence="2">
    <location>
        <begin position="4856"/>
        <end position="4866"/>
    </location>
</feature>
<dbReference type="NCBIfam" id="TIGR03661">
    <property type="entry name" value="T1SS_VCA0849"/>
    <property type="match status" value="1"/>
</dbReference>
<dbReference type="Pfam" id="PF17892">
    <property type="entry name" value="Cadherin_5"/>
    <property type="match status" value="1"/>
</dbReference>
<evidence type="ECO:0000256" key="1">
    <source>
        <dbReference type="ARBA" id="ARBA00022837"/>
    </source>
</evidence>
<dbReference type="InterPro" id="IPR011049">
    <property type="entry name" value="Serralysin-like_metalloprot_C"/>
</dbReference>
<dbReference type="OrthoDB" id="5649378at2"/>
<dbReference type="SUPFAM" id="SSF51120">
    <property type="entry name" value="beta-Roll"/>
    <property type="match status" value="1"/>
</dbReference>
<evidence type="ECO:0000313" key="5">
    <source>
        <dbReference type="Proteomes" id="UP000030451"/>
    </source>
</evidence>
<gene>
    <name evidence="4" type="ORF">NM06_04640</name>
</gene>
<comment type="caution">
    <text evidence="4">The sequence shown here is derived from an EMBL/GenBank/DDBJ whole genome shotgun (WGS) entry which is preliminary data.</text>
</comment>
<organism evidence="4 5">
    <name type="scientific">Photobacterium sp. (strain ATCC 43367)</name>
    <dbReference type="NCBI Taxonomy" id="379097"/>
    <lineage>
        <taxon>Bacteria</taxon>
        <taxon>Pseudomonadati</taxon>
        <taxon>Pseudomonadota</taxon>
        <taxon>Gammaproteobacteria</taxon>
        <taxon>Vibrionales</taxon>
        <taxon>Vibrionaceae</taxon>
        <taxon>Vibrio</taxon>
        <taxon>Vibrio oreintalis group</taxon>
    </lineage>
</organism>
<dbReference type="InterPro" id="IPR001343">
    <property type="entry name" value="Hemolysn_Ca-bd"/>
</dbReference>
<dbReference type="InterPro" id="IPR019959">
    <property type="entry name" value="T1SS-143_rpt-cont_dom"/>
</dbReference>
<keyword evidence="1" id="KW-0106">Calcium</keyword>
<dbReference type="InterPro" id="IPR018511">
    <property type="entry name" value="Hemolysin-typ_Ca-bd_CS"/>
</dbReference>
<dbReference type="InterPro" id="IPR002126">
    <property type="entry name" value="Cadherin-like_dom"/>
</dbReference>
<protein>
    <submittedName>
        <fullName evidence="4">Type I secretion protein</fullName>
    </submittedName>
</protein>
<dbReference type="InterPro" id="IPR041690">
    <property type="entry name" value="Cadherin_5"/>
</dbReference>
<evidence type="ECO:0000259" key="3">
    <source>
        <dbReference type="PROSITE" id="PS50268"/>
    </source>
</evidence>
<dbReference type="EMBL" id="JRWP01000004">
    <property type="protein sequence ID" value="KGY10202.1"/>
    <property type="molecule type" value="Genomic_DNA"/>
</dbReference>
<evidence type="ECO:0000313" key="4">
    <source>
        <dbReference type="EMBL" id="KGY10202.1"/>
    </source>
</evidence>
<name>A0A0A5HXA8_PHOS4</name>
<dbReference type="GO" id="GO:0016020">
    <property type="term" value="C:membrane"/>
    <property type="evidence" value="ECO:0007669"/>
    <property type="project" value="InterPro"/>
</dbReference>